<dbReference type="EMBL" id="AP026866">
    <property type="protein sequence ID" value="BDS07316.1"/>
    <property type="molecule type" value="Genomic_DNA"/>
</dbReference>
<evidence type="ECO:0000313" key="4">
    <source>
        <dbReference type="EMBL" id="BDS07316.1"/>
    </source>
</evidence>
<dbReference type="InterPro" id="IPR050955">
    <property type="entry name" value="Plant_Biomass_Hydrol_Est"/>
</dbReference>
<proteinExistence type="predicted"/>
<dbReference type="GO" id="GO:0016787">
    <property type="term" value="F:hydrolase activity"/>
    <property type="evidence" value="ECO:0007669"/>
    <property type="project" value="UniProtKB-KW"/>
</dbReference>
<evidence type="ECO:0000256" key="2">
    <source>
        <dbReference type="ARBA" id="ARBA00022801"/>
    </source>
</evidence>
<name>A0AAT9FMS7_9BACT</name>
<dbReference type="SUPFAM" id="SSF53474">
    <property type="entry name" value="alpha/beta-Hydrolases"/>
    <property type="match status" value="1"/>
</dbReference>
<dbReference type="PROSITE" id="PS51257">
    <property type="entry name" value="PROKAR_LIPOPROTEIN"/>
    <property type="match status" value="1"/>
</dbReference>
<accession>A0AAT9FMS7</accession>
<organism evidence="4">
    <name type="scientific">Oceaniferula spumae</name>
    <dbReference type="NCBI Taxonomy" id="2979115"/>
    <lineage>
        <taxon>Bacteria</taxon>
        <taxon>Pseudomonadati</taxon>
        <taxon>Verrucomicrobiota</taxon>
        <taxon>Verrucomicrobiia</taxon>
        <taxon>Verrucomicrobiales</taxon>
        <taxon>Verrucomicrobiaceae</taxon>
        <taxon>Oceaniferula</taxon>
    </lineage>
</organism>
<dbReference type="KEGG" id="osu:NT6N_23560"/>
<sequence>MNKFIPLLCALSLIACKQADSEKSKEPDTPIPEKTTAPTSSVIEDLRSHLSLRSENQTDLSEQKFANIPLTKEEAEKATSLLLADRIATLRAERQKEFDAKSITIGDKTLRYEYRTLGDEPKDGHSLYISMHGGGNAPAQVNDGQWQNQIKLYSPKEGIYLAPRAPTNTWNLWHEAHIDGLFDRLIENFIAIKGINPNKVYIMGYSAGGDGTYQLAPRMADRWAGAAMMAGHPGDAQTYNLRNLAYFIQCGGKDHAYNRAKLCTEWGIKLDQLAASDPGGYPHKCIVYPQHGHWMNREDKQAVPWMAEYTRNPWPTKILWHQDDITIQRFYWLENEDPKHNQLITAEVDGQTITLTVDNSKLKDQEMALNSIIVRLSDQLLNLDQPITIKSSEGKILFQGKVNRTMQAIAKSLDQRPDPTTAATATVKITF</sequence>
<dbReference type="PANTHER" id="PTHR43037">
    <property type="entry name" value="UNNAMED PRODUCT-RELATED"/>
    <property type="match status" value="1"/>
</dbReference>
<keyword evidence="1" id="KW-0732">Signal</keyword>
<keyword evidence="2" id="KW-0378">Hydrolase</keyword>
<gene>
    <name evidence="4" type="ORF">NT6N_23560</name>
</gene>
<evidence type="ECO:0000256" key="1">
    <source>
        <dbReference type="ARBA" id="ARBA00022729"/>
    </source>
</evidence>
<protein>
    <recommendedName>
        <fullName evidence="5">Alpha/beta hydrolase</fullName>
    </recommendedName>
</protein>
<dbReference type="AlphaFoldDB" id="A0AAT9FMS7"/>
<evidence type="ECO:0008006" key="5">
    <source>
        <dbReference type="Google" id="ProtNLM"/>
    </source>
</evidence>
<feature type="region of interest" description="Disordered" evidence="3">
    <location>
        <begin position="21"/>
        <end position="42"/>
    </location>
</feature>
<dbReference type="Gene3D" id="3.40.50.1820">
    <property type="entry name" value="alpha/beta hydrolase"/>
    <property type="match status" value="1"/>
</dbReference>
<evidence type="ECO:0000256" key="3">
    <source>
        <dbReference type="SAM" id="MobiDB-lite"/>
    </source>
</evidence>
<dbReference type="PANTHER" id="PTHR43037:SF5">
    <property type="entry name" value="FERULOYL ESTERASE"/>
    <property type="match status" value="1"/>
</dbReference>
<dbReference type="InterPro" id="IPR029058">
    <property type="entry name" value="AB_hydrolase_fold"/>
</dbReference>
<reference evidence="4" key="1">
    <citation type="submission" date="2024-07" db="EMBL/GenBank/DDBJ databases">
        <title>Complete genome sequence of Verrucomicrobiaceae bacterium NT6N.</title>
        <authorList>
            <person name="Huang C."/>
            <person name="Takami H."/>
            <person name="Hamasaki K."/>
        </authorList>
    </citation>
    <scope>NUCLEOTIDE SEQUENCE</scope>
    <source>
        <strain evidence="4">NT6N</strain>
    </source>
</reference>